<dbReference type="PANTHER" id="PTHR43196:SF2">
    <property type="entry name" value="PHOSPHOADENOSINE PHOSPHOSULFATE REDUCTASE"/>
    <property type="match status" value="1"/>
</dbReference>
<dbReference type="AlphaFoldDB" id="A0A8J3IQ56"/>
<reference evidence="2" key="1">
    <citation type="submission" date="2020-10" db="EMBL/GenBank/DDBJ databases">
        <title>Taxonomic study of unclassified bacteria belonging to the class Ktedonobacteria.</title>
        <authorList>
            <person name="Yabe S."/>
            <person name="Wang C.M."/>
            <person name="Zheng Y."/>
            <person name="Sakai Y."/>
            <person name="Cavaletti L."/>
            <person name="Monciardini P."/>
            <person name="Donadio S."/>
        </authorList>
    </citation>
    <scope>NUCLEOTIDE SEQUENCE</scope>
    <source>
        <strain evidence="2">ID150040</strain>
    </source>
</reference>
<evidence type="ECO:0000313" key="3">
    <source>
        <dbReference type="Proteomes" id="UP000597444"/>
    </source>
</evidence>
<sequence length="398" mass="45033">MKRESLWEGERLTLEHAQELTRESLQLYGAGYRHWAIAYSGGKDSTALVTYVASLIQSEMIPAPSSLTVLYADTRMELPPLHACAMTILSELQKAGIKTQIVLPALDDRFFVYMFGRGVPAPKNLFRWCTPQIKVEPMEQALVSLRSQYGEKFLMLTGVRLGESAARDQRIALSCSRDGAECGQGWFQAKTPESVADTLAPLLHWRVCHVWDWLTFYAPTQSFSTQLVAESYGGDEAEEINARTGCVGCNLASKDVALDTVLKLPQWHYLAPLKRLRPLYQELMKPRYRLRKQEERKKDGSLSKSPMRMGPYHMDARRYGLSQVLAIQNEVNRTASEQGRPLIDLINEEEHARILELIALNTWPDRWTGQEVRADVLVPQIVAEGIVQPLLEMSEVQA</sequence>
<dbReference type="InterPro" id="IPR002500">
    <property type="entry name" value="PAPS_reduct_dom"/>
</dbReference>
<dbReference type="InterPro" id="IPR014729">
    <property type="entry name" value="Rossmann-like_a/b/a_fold"/>
</dbReference>
<dbReference type="SUPFAM" id="SSF52402">
    <property type="entry name" value="Adenine nucleotide alpha hydrolases-like"/>
    <property type="match status" value="1"/>
</dbReference>
<protein>
    <recommendedName>
        <fullName evidence="1">Phosphoadenosine phosphosulphate reductase domain-containing protein</fullName>
    </recommendedName>
</protein>
<comment type="caution">
    <text evidence="2">The sequence shown here is derived from an EMBL/GenBank/DDBJ whole genome shotgun (WGS) entry which is preliminary data.</text>
</comment>
<dbReference type="InterPro" id="IPR050128">
    <property type="entry name" value="Sulfate_adenylyltrnsfr_sub2"/>
</dbReference>
<dbReference type="RefSeq" id="WP_220205527.1">
    <property type="nucleotide sequence ID" value="NZ_BNJK01000001.1"/>
</dbReference>
<dbReference type="GO" id="GO:0003824">
    <property type="term" value="F:catalytic activity"/>
    <property type="evidence" value="ECO:0007669"/>
    <property type="project" value="InterPro"/>
</dbReference>
<dbReference type="PANTHER" id="PTHR43196">
    <property type="entry name" value="SULFATE ADENYLYLTRANSFERASE SUBUNIT 2"/>
    <property type="match status" value="1"/>
</dbReference>
<organism evidence="2 3">
    <name type="scientific">Reticulibacter mediterranei</name>
    <dbReference type="NCBI Taxonomy" id="2778369"/>
    <lineage>
        <taxon>Bacteria</taxon>
        <taxon>Bacillati</taxon>
        <taxon>Chloroflexota</taxon>
        <taxon>Ktedonobacteria</taxon>
        <taxon>Ktedonobacterales</taxon>
        <taxon>Reticulibacteraceae</taxon>
        <taxon>Reticulibacter</taxon>
    </lineage>
</organism>
<feature type="domain" description="Phosphoadenosine phosphosulphate reductase" evidence="1">
    <location>
        <begin position="36"/>
        <end position="215"/>
    </location>
</feature>
<evidence type="ECO:0000313" key="2">
    <source>
        <dbReference type="EMBL" id="GHO94815.1"/>
    </source>
</evidence>
<evidence type="ECO:0000259" key="1">
    <source>
        <dbReference type="Pfam" id="PF01507"/>
    </source>
</evidence>
<dbReference type="Gene3D" id="3.40.50.620">
    <property type="entry name" value="HUPs"/>
    <property type="match status" value="1"/>
</dbReference>
<gene>
    <name evidence="2" type="ORF">KSF_048630</name>
</gene>
<keyword evidence="3" id="KW-1185">Reference proteome</keyword>
<dbReference type="Proteomes" id="UP000597444">
    <property type="component" value="Unassembled WGS sequence"/>
</dbReference>
<accession>A0A8J3IQ56</accession>
<dbReference type="EMBL" id="BNJK01000001">
    <property type="protein sequence ID" value="GHO94815.1"/>
    <property type="molecule type" value="Genomic_DNA"/>
</dbReference>
<dbReference type="Pfam" id="PF01507">
    <property type="entry name" value="PAPS_reduct"/>
    <property type="match status" value="1"/>
</dbReference>
<proteinExistence type="predicted"/>
<name>A0A8J3IQ56_9CHLR</name>